<dbReference type="PANTHER" id="PTHR42847:SF8">
    <property type="entry name" value="CONSERVED PROTEIN"/>
    <property type="match status" value="1"/>
</dbReference>
<dbReference type="Proteomes" id="UP001499938">
    <property type="component" value="Unassembled WGS sequence"/>
</dbReference>
<evidence type="ECO:0000256" key="2">
    <source>
        <dbReference type="ARBA" id="ARBA00022643"/>
    </source>
</evidence>
<dbReference type="EMBL" id="BAAAPO010000021">
    <property type="protein sequence ID" value="GAA1789419.1"/>
    <property type="molecule type" value="Genomic_DNA"/>
</dbReference>
<dbReference type="InterPro" id="IPR019952">
    <property type="entry name" value="F420_OxRdatse_Rv1855c_pred"/>
</dbReference>
<evidence type="ECO:0000256" key="1">
    <source>
        <dbReference type="ARBA" id="ARBA00022630"/>
    </source>
</evidence>
<evidence type="ECO:0000256" key="3">
    <source>
        <dbReference type="ARBA" id="ARBA00023002"/>
    </source>
</evidence>
<dbReference type="NCBIfam" id="TIGR03560">
    <property type="entry name" value="F420_Rv1855c"/>
    <property type="match status" value="1"/>
</dbReference>
<dbReference type="Gene3D" id="3.20.20.30">
    <property type="entry name" value="Luciferase-like domain"/>
    <property type="match status" value="1"/>
</dbReference>
<keyword evidence="2" id="KW-0288">FMN</keyword>
<keyword evidence="4" id="KW-0503">Monooxygenase</keyword>
<evidence type="ECO:0000256" key="4">
    <source>
        <dbReference type="ARBA" id="ARBA00023033"/>
    </source>
</evidence>
<dbReference type="InterPro" id="IPR036661">
    <property type="entry name" value="Luciferase-like_sf"/>
</dbReference>
<evidence type="ECO:0000313" key="6">
    <source>
        <dbReference type="EMBL" id="GAA1789419.1"/>
    </source>
</evidence>
<keyword evidence="7" id="KW-1185">Reference proteome</keyword>
<gene>
    <name evidence="6" type="ORF">GCM10009811_12980</name>
</gene>
<evidence type="ECO:0000259" key="5">
    <source>
        <dbReference type="Pfam" id="PF00296"/>
    </source>
</evidence>
<dbReference type="InterPro" id="IPR011251">
    <property type="entry name" value="Luciferase-like_dom"/>
</dbReference>
<name>A0ABN2LKZ9_9MICO</name>
<sequence length="356" mass="39536">MRFGIFVPQGWRLDLVGIDPSQHWGVMAGLARRADANPEWESIWVYDHFHTVPMPSEEATHEAWTLMSAFAAVTGRVRLGQMCTCMSYRNPAYLAKVAATVDIVSEGRLEMGIGAGWYEHEWRAYGFGFPRAGERLARLREGVDIFRRLWTTGSATLDGEHYQVDGALCHPRPLQGTSAPGSASNGIPMWIAGGGEKVTLRIAAEYADYTNFDGSPEGFAAKSAILRDHCTEVGRDFGSIVRSSNYNVVIGRDEREVEDRLRWYADQLTRAGVAPAKVEEQVASARTQPAVGTPEQIVERLQELEGLGMTYAITYFAEAAYDLSGIELFEREVIPALLDTPREAHHGHRWHLPGRG</sequence>
<accession>A0ABN2LKZ9</accession>
<dbReference type="Pfam" id="PF00296">
    <property type="entry name" value="Bac_luciferase"/>
    <property type="match status" value="1"/>
</dbReference>
<organism evidence="6 7">
    <name type="scientific">Nostocoides veronense</name>
    <dbReference type="NCBI Taxonomy" id="330836"/>
    <lineage>
        <taxon>Bacteria</taxon>
        <taxon>Bacillati</taxon>
        <taxon>Actinomycetota</taxon>
        <taxon>Actinomycetes</taxon>
        <taxon>Micrococcales</taxon>
        <taxon>Intrasporangiaceae</taxon>
        <taxon>Nostocoides</taxon>
    </lineage>
</organism>
<keyword evidence="3" id="KW-0560">Oxidoreductase</keyword>
<proteinExistence type="predicted"/>
<dbReference type="RefSeq" id="WP_344082699.1">
    <property type="nucleotide sequence ID" value="NZ_BAAAPO010000021.1"/>
</dbReference>
<feature type="domain" description="Luciferase-like" evidence="5">
    <location>
        <begin position="1"/>
        <end position="310"/>
    </location>
</feature>
<evidence type="ECO:0000313" key="7">
    <source>
        <dbReference type="Proteomes" id="UP001499938"/>
    </source>
</evidence>
<protein>
    <submittedName>
        <fullName evidence="6">LLM class F420-dependent oxidoreductase</fullName>
    </submittedName>
</protein>
<keyword evidence="1" id="KW-0285">Flavoprotein</keyword>
<comment type="caution">
    <text evidence="6">The sequence shown here is derived from an EMBL/GenBank/DDBJ whole genome shotgun (WGS) entry which is preliminary data.</text>
</comment>
<reference evidence="6 7" key="1">
    <citation type="journal article" date="2019" name="Int. J. Syst. Evol. Microbiol.">
        <title>The Global Catalogue of Microorganisms (GCM) 10K type strain sequencing project: providing services to taxonomists for standard genome sequencing and annotation.</title>
        <authorList>
            <consortium name="The Broad Institute Genomics Platform"/>
            <consortium name="The Broad Institute Genome Sequencing Center for Infectious Disease"/>
            <person name="Wu L."/>
            <person name="Ma J."/>
        </authorList>
    </citation>
    <scope>NUCLEOTIDE SEQUENCE [LARGE SCALE GENOMIC DNA]</scope>
    <source>
        <strain evidence="6 7">JCM 15592</strain>
    </source>
</reference>
<dbReference type="InterPro" id="IPR050172">
    <property type="entry name" value="SsuD_RutA_monooxygenase"/>
</dbReference>
<dbReference type="SUPFAM" id="SSF51679">
    <property type="entry name" value="Bacterial luciferase-like"/>
    <property type="match status" value="1"/>
</dbReference>
<dbReference type="PANTHER" id="PTHR42847">
    <property type="entry name" value="ALKANESULFONATE MONOOXYGENASE"/>
    <property type="match status" value="1"/>
</dbReference>